<proteinExistence type="predicted"/>
<comment type="caution">
    <text evidence="2">The sequence shown here is derived from an EMBL/GenBank/DDBJ whole genome shotgun (WGS) entry which is preliminary data.</text>
</comment>
<reference evidence="2 3" key="1">
    <citation type="submission" date="2020-08" db="EMBL/GenBank/DDBJ databases">
        <title>Genomic Encyclopedia of Type Strains, Phase IV (KMG-IV): sequencing the most valuable type-strain genomes for metagenomic binning, comparative biology and taxonomic classification.</title>
        <authorList>
            <person name="Goeker M."/>
        </authorList>
    </citation>
    <scope>NUCLEOTIDE SEQUENCE [LARGE SCALE GENOMIC DNA]</scope>
    <source>
        <strain evidence="2 3">DSM 22198</strain>
    </source>
</reference>
<sequence>MLTYEAAKAVEGSAFTIQAGAGPTLPLTLVEVQLGRCRTPPPGLPQPFSLYLKGTPRVMCPQGTYVLENGTLGRLEVFVVPVGDDPETGEFLYQVIFN</sequence>
<evidence type="ECO:0000259" key="1">
    <source>
        <dbReference type="Pfam" id="PF21880"/>
    </source>
</evidence>
<dbReference type="Pfam" id="PF21880">
    <property type="entry name" value="DUF6916"/>
    <property type="match status" value="1"/>
</dbReference>
<feature type="domain" description="DUF6916" evidence="1">
    <location>
        <begin position="2"/>
        <end position="97"/>
    </location>
</feature>
<gene>
    <name evidence="2" type="ORF">FHS74_004287</name>
</gene>
<dbReference type="RefSeq" id="WP_184804818.1">
    <property type="nucleotide sequence ID" value="NZ_JACIIZ010000013.1"/>
</dbReference>
<protein>
    <recommendedName>
        <fullName evidence="1">DUF6916 domain-containing protein</fullName>
    </recommendedName>
</protein>
<dbReference type="Proteomes" id="UP000539175">
    <property type="component" value="Unassembled WGS sequence"/>
</dbReference>
<dbReference type="AlphaFoldDB" id="A0A7X0EG34"/>
<organism evidence="2 3">
    <name type="scientific">Nitrospirillum iridis</name>
    <dbReference type="NCBI Taxonomy" id="765888"/>
    <lineage>
        <taxon>Bacteria</taxon>
        <taxon>Pseudomonadati</taxon>
        <taxon>Pseudomonadota</taxon>
        <taxon>Alphaproteobacteria</taxon>
        <taxon>Rhodospirillales</taxon>
        <taxon>Azospirillaceae</taxon>
        <taxon>Nitrospirillum</taxon>
    </lineage>
</organism>
<keyword evidence="3" id="KW-1185">Reference proteome</keyword>
<evidence type="ECO:0000313" key="2">
    <source>
        <dbReference type="EMBL" id="MBB6253711.1"/>
    </source>
</evidence>
<evidence type="ECO:0000313" key="3">
    <source>
        <dbReference type="Proteomes" id="UP000539175"/>
    </source>
</evidence>
<dbReference type="EMBL" id="JACIIZ010000013">
    <property type="protein sequence ID" value="MBB6253711.1"/>
    <property type="molecule type" value="Genomic_DNA"/>
</dbReference>
<name>A0A7X0EG34_9PROT</name>
<accession>A0A7X0EG34</accession>
<dbReference type="InterPro" id="IPR054209">
    <property type="entry name" value="DUF6916"/>
</dbReference>